<dbReference type="Proteomes" id="UP001234216">
    <property type="component" value="Unassembled WGS sequence"/>
</dbReference>
<accession>A0AAW8FFG8</accession>
<name>A0AAW8FFG8_9ACTN</name>
<comment type="caution">
    <text evidence="2">The sequence shown here is derived from an EMBL/GenBank/DDBJ whole genome shotgun (WGS) entry which is preliminary data.</text>
</comment>
<feature type="region of interest" description="Disordered" evidence="1">
    <location>
        <begin position="228"/>
        <end position="253"/>
    </location>
</feature>
<evidence type="ECO:0000313" key="3">
    <source>
        <dbReference type="Proteomes" id="UP001234216"/>
    </source>
</evidence>
<organism evidence="2 3">
    <name type="scientific">Streptomyces canus</name>
    <dbReference type="NCBI Taxonomy" id="58343"/>
    <lineage>
        <taxon>Bacteria</taxon>
        <taxon>Bacillati</taxon>
        <taxon>Actinomycetota</taxon>
        <taxon>Actinomycetes</taxon>
        <taxon>Kitasatosporales</taxon>
        <taxon>Streptomycetaceae</taxon>
        <taxon>Streptomyces</taxon>
        <taxon>Streptomyces aurantiacus group</taxon>
    </lineage>
</organism>
<feature type="compositionally biased region" description="Basic residues" evidence="1">
    <location>
        <begin position="64"/>
        <end position="73"/>
    </location>
</feature>
<gene>
    <name evidence="2" type="ORF">QFZ22_004779</name>
</gene>
<evidence type="ECO:0000256" key="1">
    <source>
        <dbReference type="SAM" id="MobiDB-lite"/>
    </source>
</evidence>
<reference evidence="2" key="1">
    <citation type="submission" date="2023-07" db="EMBL/GenBank/DDBJ databases">
        <title>Comparative genomics of wheat-associated soil bacteria to identify genetic determinants of phenazine resistance.</title>
        <authorList>
            <person name="Mouncey N."/>
        </authorList>
    </citation>
    <scope>NUCLEOTIDE SEQUENCE</scope>
    <source>
        <strain evidence="2">V4I22</strain>
    </source>
</reference>
<evidence type="ECO:0000313" key="2">
    <source>
        <dbReference type="EMBL" id="MDQ0908794.1"/>
    </source>
</evidence>
<feature type="region of interest" description="Disordered" evidence="1">
    <location>
        <begin position="1"/>
        <end position="124"/>
    </location>
</feature>
<feature type="region of interest" description="Disordered" evidence="1">
    <location>
        <begin position="172"/>
        <end position="212"/>
    </location>
</feature>
<protein>
    <submittedName>
        <fullName evidence="2">Uncharacterized protein</fullName>
    </submittedName>
</protein>
<dbReference type="AlphaFoldDB" id="A0AAW8FFG8"/>
<feature type="compositionally biased region" description="Low complexity" evidence="1">
    <location>
        <begin position="239"/>
        <end position="253"/>
    </location>
</feature>
<dbReference type="EMBL" id="JAUSZV010000005">
    <property type="protein sequence ID" value="MDQ0908794.1"/>
    <property type="molecule type" value="Genomic_DNA"/>
</dbReference>
<proteinExistence type="predicted"/>
<sequence>MWGRTWSAPVEAGGSPRKTRRGREAPRERQGVAITSPDMAAGRPNPIPPGRRRATTRPSAGSRTARRSPRRCTNRNQPGWPGGAGGDRASLSEGNETVPVLGPVGSGERAQGRAEGGDADAPWAGGAVVVARYRLAAAPDVGSATATTSSPSVLLWGPVEADVHDGPAVCRQGRSRPAMSTARAVGPTPAPRPRGCPPLVTREGPRRAAGPFEVVRRPALSASAWRAFRRPGGSPRGPPGAAIRAGRSPRGPC</sequence>